<keyword evidence="4" id="KW-1185">Reference proteome</keyword>
<evidence type="ECO:0000313" key="4">
    <source>
        <dbReference type="Proteomes" id="UP000295765"/>
    </source>
</evidence>
<dbReference type="AlphaFoldDB" id="A0A4R2L532"/>
<dbReference type="InterPro" id="IPR028098">
    <property type="entry name" value="Glyco_trans_4-like_N"/>
</dbReference>
<evidence type="ECO:0000313" key="3">
    <source>
        <dbReference type="EMBL" id="TCO81612.1"/>
    </source>
</evidence>
<organism evidence="3 4">
    <name type="scientific">Plasticicumulans lactativorans</name>
    <dbReference type="NCBI Taxonomy" id="1133106"/>
    <lineage>
        <taxon>Bacteria</taxon>
        <taxon>Pseudomonadati</taxon>
        <taxon>Pseudomonadota</taxon>
        <taxon>Gammaproteobacteria</taxon>
        <taxon>Candidatus Competibacteraceae</taxon>
        <taxon>Plasticicumulans</taxon>
    </lineage>
</organism>
<protein>
    <submittedName>
        <fullName evidence="3">Glycosyltransferase involved in cell wall biosynthesis</fullName>
    </submittedName>
</protein>
<proteinExistence type="predicted"/>
<dbReference type="CDD" id="cd03811">
    <property type="entry name" value="GT4_GT28_WabH-like"/>
    <property type="match status" value="1"/>
</dbReference>
<dbReference type="EMBL" id="SLWY01000007">
    <property type="protein sequence ID" value="TCO81612.1"/>
    <property type="molecule type" value="Genomic_DNA"/>
</dbReference>
<sequence length="360" mass="38764">MRSLHVIGSTQMGGADQFFVRLVEALNVAGHEAVALDRAGSPIARALAGTPVRQLHLPLANKWDAYSAWRLRRLVAREGFDVVQSYMGRATRLTRLPPRGRAVHIARLGGYYKIRGYYGHAHAWVGNTRGLCDWLVQQGLPAARVFLIGNFVPDPAPADPAALAAVRTQLGLPADARVIFTLGRFIGIKGFDDLLDAFAALPAAPGGQPLHLVIGGDGELRAALQAQAERLGIAARTHFPGWLAAPGPYYHLAEIMVCPSRHETLGNVILEAWSYRKPVVATRSPGACELIIDDANGLLCPVADPPALAARLRELLDAGSAARARLADAGHACVEREHGRAAVLARYLELYAQLRAERGH</sequence>
<dbReference type="Pfam" id="PF13439">
    <property type="entry name" value="Glyco_transf_4"/>
    <property type="match status" value="1"/>
</dbReference>
<dbReference type="Proteomes" id="UP000295765">
    <property type="component" value="Unassembled WGS sequence"/>
</dbReference>
<evidence type="ECO:0000259" key="1">
    <source>
        <dbReference type="Pfam" id="PF00534"/>
    </source>
</evidence>
<keyword evidence="3" id="KW-0808">Transferase</keyword>
<name>A0A4R2L532_9GAMM</name>
<dbReference type="Gene3D" id="3.40.50.2000">
    <property type="entry name" value="Glycogen Phosphorylase B"/>
    <property type="match status" value="2"/>
</dbReference>
<dbReference type="InterPro" id="IPR001296">
    <property type="entry name" value="Glyco_trans_1"/>
</dbReference>
<feature type="domain" description="Glycosyltransferase subfamily 4-like N-terminal" evidence="2">
    <location>
        <begin position="12"/>
        <end position="152"/>
    </location>
</feature>
<evidence type="ECO:0000259" key="2">
    <source>
        <dbReference type="Pfam" id="PF13439"/>
    </source>
</evidence>
<dbReference type="PANTHER" id="PTHR12526">
    <property type="entry name" value="GLYCOSYLTRANSFERASE"/>
    <property type="match status" value="1"/>
</dbReference>
<dbReference type="RefSeq" id="WP_132540571.1">
    <property type="nucleotide sequence ID" value="NZ_SLWY01000007.1"/>
</dbReference>
<comment type="caution">
    <text evidence="3">The sequence shown here is derived from an EMBL/GenBank/DDBJ whole genome shotgun (WGS) entry which is preliminary data.</text>
</comment>
<dbReference type="GO" id="GO:1901135">
    <property type="term" value="P:carbohydrate derivative metabolic process"/>
    <property type="evidence" value="ECO:0007669"/>
    <property type="project" value="UniProtKB-ARBA"/>
</dbReference>
<dbReference type="Pfam" id="PF00534">
    <property type="entry name" value="Glycos_transf_1"/>
    <property type="match status" value="1"/>
</dbReference>
<reference evidence="3 4" key="1">
    <citation type="submission" date="2019-03" db="EMBL/GenBank/DDBJ databases">
        <title>Genomic Encyclopedia of Type Strains, Phase IV (KMG-IV): sequencing the most valuable type-strain genomes for metagenomic binning, comparative biology and taxonomic classification.</title>
        <authorList>
            <person name="Goeker M."/>
        </authorList>
    </citation>
    <scope>NUCLEOTIDE SEQUENCE [LARGE SCALE GENOMIC DNA]</scope>
    <source>
        <strain evidence="3 4">DSM 25287</strain>
    </source>
</reference>
<feature type="domain" description="Glycosyl transferase family 1" evidence="1">
    <location>
        <begin position="167"/>
        <end position="329"/>
    </location>
</feature>
<gene>
    <name evidence="3" type="ORF">EV699_1075</name>
</gene>
<dbReference type="PANTHER" id="PTHR12526:SF637">
    <property type="entry name" value="GLYCOSYLTRANSFERASE EPSF-RELATED"/>
    <property type="match status" value="1"/>
</dbReference>
<dbReference type="GO" id="GO:0016757">
    <property type="term" value="F:glycosyltransferase activity"/>
    <property type="evidence" value="ECO:0007669"/>
    <property type="project" value="InterPro"/>
</dbReference>
<accession>A0A4R2L532</accession>
<dbReference type="OrthoDB" id="9795746at2"/>
<dbReference type="SUPFAM" id="SSF53756">
    <property type="entry name" value="UDP-Glycosyltransferase/glycogen phosphorylase"/>
    <property type="match status" value="1"/>
</dbReference>